<name>A0A915E1C1_9BILA</name>
<evidence type="ECO:0000256" key="1">
    <source>
        <dbReference type="SAM" id="MobiDB-lite"/>
    </source>
</evidence>
<reference evidence="4" key="1">
    <citation type="submission" date="2022-11" db="UniProtKB">
        <authorList>
            <consortium name="WormBaseParasite"/>
        </authorList>
    </citation>
    <scope>IDENTIFICATION</scope>
</reference>
<keyword evidence="3" id="KW-1185">Reference proteome</keyword>
<dbReference type="SUPFAM" id="SSF52540">
    <property type="entry name" value="P-loop containing nucleoside triphosphate hydrolases"/>
    <property type="match status" value="1"/>
</dbReference>
<protein>
    <submittedName>
        <fullName evidence="4">AAA+ ATPase domain-containing protein</fullName>
    </submittedName>
</protein>
<dbReference type="InterPro" id="IPR027417">
    <property type="entry name" value="P-loop_NTPase"/>
</dbReference>
<dbReference type="PANTHER" id="PTHR23389">
    <property type="entry name" value="CHROMOSOME TRANSMISSION FIDELITY FACTOR 18"/>
    <property type="match status" value="1"/>
</dbReference>
<evidence type="ECO:0000313" key="3">
    <source>
        <dbReference type="Proteomes" id="UP000887574"/>
    </source>
</evidence>
<dbReference type="WBParaSite" id="jg2542">
    <property type="protein sequence ID" value="jg2542"/>
    <property type="gene ID" value="jg2542"/>
</dbReference>
<dbReference type="Gene3D" id="3.40.50.300">
    <property type="entry name" value="P-loop containing nucleotide triphosphate hydrolases"/>
    <property type="match status" value="1"/>
</dbReference>
<feature type="transmembrane region" description="Helical" evidence="2">
    <location>
        <begin position="181"/>
        <end position="204"/>
    </location>
</feature>
<sequence>MAIFGTKKQLNIFRCSKTLICDGFFKYRPQDTYQIYREFGFIKETHCLPFVTVQMRGKSRKMDEKMWKKAESYHSRQQYHFRKKARLGVWIIRNRELHYREEIEANDILEGQIDPDKLQQKYAEVIAKLLQRQRDLVDFLLELSTEEEYKKYMSHYMKQLDSNAPFSVFGAKCEPGISPSIVIAVLILTGVISIASTIGFLKIISKNVKHQRRITKNSGGERLYFYQENDSQIQGKPAKSSVNTEIPKDSKYKTCFILTTIIIICFAFFICVALYGLAENNGVKNQVSSSAQGIMDEIEEQPSFYNNNGEKESKRKRRRSSGIEARILPIVKPQTFSEQIRLKKPILPKKQSTLDRFSFSFERASHLQPIIRPRRQSSNRPKIMNSARRLLFRKSKDVVIDITPLVDKPIGVVRMPEDTEINDDITEGPCIDETGDNSMFSRGRSPIEITPIALNFSPYERVNMPKAYNSSVAKLETTFDWSVEEEAIFERASLSGKNTIDRQTKLWTSVFGPADRKDFFGNAAEVEKFYSWLETWKKRFSWQVKSKLDVHQRRRKKAICEDTEYIEKKTTNPFVIAGPCGSGKTSTVHCAAKEKSIRVLEFSSADRRNGSALEEKLAGAIENHNVNKERKVGSIFGARCTPTLNPMLRSVESPSSSLDFSLVLIDDCDIIYSSDERFWSALKSLCSESKIPIVLTCSNPAYVKRMLQSNPSVAYESIHFKLPTSISLARHLRPWICGYSNKLLTISWLRNVIEEHNCDLRATLNAIQSRLSSGLPGENARPKVAELQLETHLSRVSVLCSLDAAYGRSSSTTWRGKLSMDFDFIPDRICQYQQWTRDSAELEEPVQSILQPYIKDTCLGNFPPLSGSNFQPSQPVKDAWQRSSTMIHSCKVVAMDYLPTLCALDDRFYRKAAECRNQRRTSGRCRTQHPFDATCRKSGLSIDKNQRLKHSISKYSFSACCEPRYSIQ</sequence>
<organism evidence="3 4">
    <name type="scientific">Ditylenchus dipsaci</name>
    <dbReference type="NCBI Taxonomy" id="166011"/>
    <lineage>
        <taxon>Eukaryota</taxon>
        <taxon>Metazoa</taxon>
        <taxon>Ecdysozoa</taxon>
        <taxon>Nematoda</taxon>
        <taxon>Chromadorea</taxon>
        <taxon>Rhabditida</taxon>
        <taxon>Tylenchina</taxon>
        <taxon>Tylenchomorpha</taxon>
        <taxon>Sphaerularioidea</taxon>
        <taxon>Anguinidae</taxon>
        <taxon>Anguininae</taxon>
        <taxon>Ditylenchus</taxon>
    </lineage>
</organism>
<dbReference type="GO" id="GO:0003677">
    <property type="term" value="F:DNA binding"/>
    <property type="evidence" value="ECO:0007669"/>
    <property type="project" value="TreeGrafter"/>
</dbReference>
<proteinExistence type="predicted"/>
<dbReference type="PANTHER" id="PTHR23389:SF21">
    <property type="entry name" value="ATPASE FAMILY AAA DOMAIN-CONTAINING PROTEIN 5"/>
    <property type="match status" value="1"/>
</dbReference>
<keyword evidence="2" id="KW-0812">Transmembrane</keyword>
<dbReference type="AlphaFoldDB" id="A0A915E1C1"/>
<keyword evidence="2" id="KW-1133">Transmembrane helix</keyword>
<dbReference type="Proteomes" id="UP000887574">
    <property type="component" value="Unplaced"/>
</dbReference>
<evidence type="ECO:0000256" key="2">
    <source>
        <dbReference type="SAM" id="Phobius"/>
    </source>
</evidence>
<keyword evidence="2" id="KW-0472">Membrane</keyword>
<evidence type="ECO:0000313" key="4">
    <source>
        <dbReference type="WBParaSite" id="jg2542"/>
    </source>
</evidence>
<accession>A0A915E1C1</accession>
<dbReference type="GO" id="GO:0005634">
    <property type="term" value="C:nucleus"/>
    <property type="evidence" value="ECO:0007669"/>
    <property type="project" value="TreeGrafter"/>
</dbReference>
<feature type="region of interest" description="Disordered" evidence="1">
    <location>
        <begin position="299"/>
        <end position="320"/>
    </location>
</feature>
<feature type="transmembrane region" description="Helical" evidence="2">
    <location>
        <begin position="255"/>
        <end position="278"/>
    </location>
</feature>